<evidence type="ECO:0000313" key="3">
    <source>
        <dbReference type="Proteomes" id="UP001341281"/>
    </source>
</evidence>
<feature type="domain" description="Retrotransposon gag" evidence="1">
    <location>
        <begin position="3"/>
        <end position="50"/>
    </location>
</feature>
<gene>
    <name evidence="2" type="ORF">U9M48_019624</name>
</gene>
<dbReference type="AlphaFoldDB" id="A0AAQ3TG12"/>
<dbReference type="InterPro" id="IPR005162">
    <property type="entry name" value="Retrotrans_gag_dom"/>
</dbReference>
<proteinExistence type="predicted"/>
<organism evidence="2 3">
    <name type="scientific">Paspalum notatum var. saurae</name>
    <dbReference type="NCBI Taxonomy" id="547442"/>
    <lineage>
        <taxon>Eukaryota</taxon>
        <taxon>Viridiplantae</taxon>
        <taxon>Streptophyta</taxon>
        <taxon>Embryophyta</taxon>
        <taxon>Tracheophyta</taxon>
        <taxon>Spermatophyta</taxon>
        <taxon>Magnoliopsida</taxon>
        <taxon>Liliopsida</taxon>
        <taxon>Poales</taxon>
        <taxon>Poaceae</taxon>
        <taxon>PACMAD clade</taxon>
        <taxon>Panicoideae</taxon>
        <taxon>Andropogonodae</taxon>
        <taxon>Paspaleae</taxon>
        <taxon>Paspalinae</taxon>
        <taxon>Paspalum</taxon>
    </lineage>
</organism>
<keyword evidence="3" id="KW-1185">Reference proteome</keyword>
<dbReference type="Pfam" id="PF03732">
    <property type="entry name" value="Retrotrans_gag"/>
    <property type="match status" value="1"/>
</dbReference>
<dbReference type="EMBL" id="CP144748">
    <property type="protein sequence ID" value="WVZ70997.1"/>
    <property type="molecule type" value="Genomic_DNA"/>
</dbReference>
<protein>
    <recommendedName>
        <fullName evidence="1">Retrotransposon gag domain-containing protein</fullName>
    </recommendedName>
</protein>
<accession>A0AAQ3TG12</accession>
<evidence type="ECO:0000313" key="2">
    <source>
        <dbReference type="EMBL" id="WVZ70997.1"/>
    </source>
</evidence>
<sequence>MSLKKEEFLALTQSAMSVSEYRDKFLQLSRCCPEEVNTDPKKQYRFLKGLVDPLRYQLMNHTFPNCQHLIGRAIVTENSRCEMEENKRK</sequence>
<evidence type="ECO:0000259" key="1">
    <source>
        <dbReference type="Pfam" id="PF03732"/>
    </source>
</evidence>
<reference evidence="2 3" key="1">
    <citation type="submission" date="2024-02" db="EMBL/GenBank/DDBJ databases">
        <title>High-quality chromosome-scale genome assembly of Pensacola bahiagrass (Paspalum notatum Flugge var. saurae).</title>
        <authorList>
            <person name="Vega J.M."/>
            <person name="Podio M."/>
            <person name="Orjuela J."/>
            <person name="Siena L.A."/>
            <person name="Pessino S.C."/>
            <person name="Combes M.C."/>
            <person name="Mariac C."/>
            <person name="Albertini E."/>
            <person name="Pupilli F."/>
            <person name="Ortiz J.P.A."/>
            <person name="Leblanc O."/>
        </authorList>
    </citation>
    <scope>NUCLEOTIDE SEQUENCE [LARGE SCALE GENOMIC DNA]</scope>
    <source>
        <strain evidence="2">R1</strain>
        <tissue evidence="2">Leaf</tissue>
    </source>
</reference>
<dbReference type="Proteomes" id="UP001341281">
    <property type="component" value="Chromosome 04"/>
</dbReference>
<name>A0AAQ3TG12_PASNO</name>